<keyword evidence="4" id="KW-1185">Reference proteome</keyword>
<dbReference type="AlphaFoldDB" id="A0A643FB09"/>
<evidence type="ECO:0000313" key="4">
    <source>
        <dbReference type="Proteomes" id="UP000430120"/>
    </source>
</evidence>
<evidence type="ECO:0000259" key="2">
    <source>
        <dbReference type="PROSITE" id="PS51833"/>
    </source>
</evidence>
<name>A0A643FB09_IDEDE</name>
<evidence type="ECO:0000313" key="3">
    <source>
        <dbReference type="EMBL" id="KAB0581077.1"/>
    </source>
</evidence>
<feature type="region of interest" description="Disordered" evidence="1">
    <location>
        <begin position="141"/>
        <end position="163"/>
    </location>
</feature>
<dbReference type="InterPro" id="IPR013976">
    <property type="entry name" value="HDOD"/>
</dbReference>
<accession>A0A643FB09</accession>
<dbReference type="PANTHER" id="PTHR33525">
    <property type="match status" value="1"/>
</dbReference>
<dbReference type="OrthoDB" id="9804751at2"/>
<dbReference type="PROSITE" id="PS51833">
    <property type="entry name" value="HDOD"/>
    <property type="match status" value="1"/>
</dbReference>
<dbReference type="PANTHER" id="PTHR33525:SF4">
    <property type="entry name" value="CYCLIC DI-GMP PHOSPHODIESTERASE CDGJ"/>
    <property type="match status" value="1"/>
</dbReference>
<dbReference type="RefSeq" id="WP_151124447.1">
    <property type="nucleotide sequence ID" value="NZ_VZPB01000027.1"/>
</dbReference>
<reference evidence="3 4" key="1">
    <citation type="submission" date="2019-09" db="EMBL/GenBank/DDBJ databases">
        <title>Draft genome sequences of 48 bacterial type strains from the CCUG.</title>
        <authorList>
            <person name="Tunovic T."/>
            <person name="Pineiro-Iglesias B."/>
            <person name="Unosson C."/>
            <person name="Inganas E."/>
            <person name="Ohlen M."/>
            <person name="Cardew S."/>
            <person name="Jensie-Markopoulos S."/>
            <person name="Salva-Serra F."/>
            <person name="Jaen-Luchoro D."/>
            <person name="Karlsson R."/>
            <person name="Svensson-Stadler L."/>
            <person name="Chun J."/>
            <person name="Moore E."/>
        </authorList>
    </citation>
    <scope>NUCLEOTIDE SEQUENCE [LARGE SCALE GENOMIC DNA]</scope>
    <source>
        <strain evidence="3 4">CCUG 30977</strain>
    </source>
</reference>
<dbReference type="EMBL" id="VZPB01000027">
    <property type="protein sequence ID" value="KAB0581077.1"/>
    <property type="molecule type" value="Genomic_DNA"/>
</dbReference>
<sequence length="399" mass="42849">MNALALDLVWLGCGALFGARGRVVMNRLTLHPMPDAPAQLAAPVLELLDEAWPEERGPLCLSPTTEALLSGLLEADRPAHTVLEVPAFLAGDPAWEARLRERAAAGQALALKGRPLQPLSPELLACFRHVIVDLDDDRRQTQAPASGAARQTPWVQAGTRTPEEAGASLRRGALAVLGWPLGERPGPDAPRKDVPPSVQIVMDLIQRVDREEPVKRLEEALRGDPTLAFRLMRLINSPAFGLSVEINSFQHAIMVLGYQRLKRWLALLVTNAVDNPDLQPLMQLAVRRGLLMEELVRAQGDSSAAGEAFICGVFSLLDRMLGQPFDRLLGNLPVGEGVAQTLAESGQGPYSAALAVARAVESELPLDIAEAAGAMLLSPGELNRAALKAMQAAQQLQGD</sequence>
<dbReference type="InterPro" id="IPR052340">
    <property type="entry name" value="RNase_Y/CdgJ"/>
</dbReference>
<feature type="domain" description="HDOD" evidence="2">
    <location>
        <begin position="194"/>
        <end position="378"/>
    </location>
</feature>
<protein>
    <submittedName>
        <fullName evidence="3">HDOD domain-containing protein</fullName>
    </submittedName>
</protein>
<comment type="caution">
    <text evidence="3">The sequence shown here is derived from an EMBL/GenBank/DDBJ whole genome shotgun (WGS) entry which is preliminary data.</text>
</comment>
<organism evidence="3 4">
    <name type="scientific">Ideonella dechloratans</name>
    <dbReference type="NCBI Taxonomy" id="36863"/>
    <lineage>
        <taxon>Bacteria</taxon>
        <taxon>Pseudomonadati</taxon>
        <taxon>Pseudomonadota</taxon>
        <taxon>Betaproteobacteria</taxon>
        <taxon>Burkholderiales</taxon>
        <taxon>Sphaerotilaceae</taxon>
        <taxon>Ideonella</taxon>
    </lineage>
</organism>
<dbReference type="Gene3D" id="1.10.3210.10">
    <property type="entry name" value="Hypothetical protein af1432"/>
    <property type="match status" value="1"/>
</dbReference>
<gene>
    <name evidence="3" type="ORF">F7Q92_12415</name>
</gene>
<proteinExistence type="predicted"/>
<dbReference type="SUPFAM" id="SSF109604">
    <property type="entry name" value="HD-domain/PDEase-like"/>
    <property type="match status" value="1"/>
</dbReference>
<evidence type="ECO:0000256" key="1">
    <source>
        <dbReference type="SAM" id="MobiDB-lite"/>
    </source>
</evidence>
<dbReference type="Pfam" id="PF08668">
    <property type="entry name" value="HDOD"/>
    <property type="match status" value="1"/>
</dbReference>
<dbReference type="Proteomes" id="UP000430120">
    <property type="component" value="Unassembled WGS sequence"/>
</dbReference>